<dbReference type="EMBL" id="JAAGNN010000013">
    <property type="protein sequence ID" value="KAF4080977.1"/>
    <property type="molecule type" value="Genomic_DNA"/>
</dbReference>
<dbReference type="PANTHER" id="PTHR22922">
    <property type="entry name" value="GPI-ANCHORED PROTEIN P137"/>
    <property type="match status" value="1"/>
</dbReference>
<dbReference type="Gene3D" id="2.60.120.40">
    <property type="match status" value="1"/>
</dbReference>
<dbReference type="PANTHER" id="PTHR22922:SF5">
    <property type="entry name" value="CAPRIN-2"/>
    <property type="match status" value="1"/>
</dbReference>
<dbReference type="PROSITE" id="PS50871">
    <property type="entry name" value="C1Q"/>
    <property type="match status" value="1"/>
</dbReference>
<evidence type="ECO:0000313" key="9">
    <source>
        <dbReference type="EMBL" id="KAF4080977.1"/>
    </source>
</evidence>
<dbReference type="GO" id="GO:0003723">
    <property type="term" value="F:RNA binding"/>
    <property type="evidence" value="ECO:0007669"/>
    <property type="project" value="UniProtKB-KW"/>
</dbReference>
<feature type="compositionally biased region" description="Polar residues" evidence="7">
    <location>
        <begin position="517"/>
        <end position="548"/>
    </location>
</feature>
<dbReference type="SMART" id="SM00110">
    <property type="entry name" value="C1Q"/>
    <property type="match status" value="1"/>
</dbReference>
<sequence>MGHEAGSLSSFPVLFSVALRAERLRSQHQRRVRETSTMVQLFPSPASDATALSESVEGRDAGPDVGPSSASPPHAFTALQLALNPSASVYQGYETYIEDGLICLRHKIRNIEKKKLKLEGYQTRLKNGDTLNPDQMDAVGRYEEVVHNLKFARELQTTLCALTQDLLKAQRIAMQNEQVQRAETEQRRLSMMLQVQYVLRSLQRDDVRKTFDTCERARYATTQDVDKLLNLASLLACKRDERVSLEAQMEQASIVYQDLLDGKDKPVAGSTYKSLKEKLLRLVHSGLFDHIPEPKKDPKKDDVEQKPDASSTPSTLPAAVSLKSIDVVASRQFLNRRYKTERDLARPGQGVETKVQSPNWKADFLALKEQEPPDSWDMEFSDPPASSKMTLPKPWKGAAGFIPKTMVTVKSAVETKQKSQRKNKGSQDSKSDREVKKPVPVEVFNSPSSLAKDPTLRRQQLDHLMDQITGSFSFIQDSLLDGEAAPGNDRSRGLRQSPVSAPLARREQKIPADILPPSQNSTPLHGHQSSGDTQSPLANGVQVTNTSDLKPHTEDGPRAKQDEGFTSPPLYCREPCNKNAKQAVKQPLSNGDVPSTVLAQTFTTPPSRRSLPATSTASFSSLHSVFSSEVPMTRSSEPKTVESGFLGSMCLSYSAASTLSHSTASTQTPPELSLPQDDLPMESTYLSESDISATSQVYSSPGPNSAPQSSLVQHYYPRSTLRGMTHGARGLSLSSLRSPRASRGGYEVHRVNVHAPGGGFGVQTHREPGSVLYTSQENGYQLSHKRAGGTAARRNGSVAGWSDSSQVSSPDREGTYIIDSGHGDSLNITPSGMPMTGPPPHTMMPVYSQLRVAFSAARATNLAPGTLDQPIAFDLLHSNLGGAFDPPSGHFSCPAAGTYVFFFHILKLAISVPLYINMMRNDEVVASAYANDGAPDHETASNHALLPLRVGDHIWLRLHRGAIYGSSWKYSTFSGFLLYPD</sequence>
<keyword evidence="3" id="KW-0963">Cytoplasm</keyword>
<evidence type="ECO:0000256" key="4">
    <source>
        <dbReference type="ARBA" id="ARBA00022782"/>
    </source>
</evidence>
<dbReference type="InterPro" id="IPR001073">
    <property type="entry name" value="C1q_dom"/>
</dbReference>
<feature type="region of interest" description="Disordered" evidence="7">
    <location>
        <begin position="290"/>
        <end position="316"/>
    </location>
</feature>
<feature type="compositionally biased region" description="Basic and acidic residues" evidence="7">
    <location>
        <begin position="549"/>
        <end position="563"/>
    </location>
</feature>
<evidence type="ECO:0000256" key="3">
    <source>
        <dbReference type="ARBA" id="ARBA00022490"/>
    </source>
</evidence>
<feature type="domain" description="C1q" evidence="8">
    <location>
        <begin position="847"/>
        <end position="981"/>
    </location>
</feature>
<organism evidence="9 10">
    <name type="scientific">Ameiurus melas</name>
    <name type="common">Black bullhead</name>
    <name type="synonym">Silurus melas</name>
    <dbReference type="NCBI Taxonomy" id="219545"/>
    <lineage>
        <taxon>Eukaryota</taxon>
        <taxon>Metazoa</taxon>
        <taxon>Chordata</taxon>
        <taxon>Craniata</taxon>
        <taxon>Vertebrata</taxon>
        <taxon>Euteleostomi</taxon>
        <taxon>Actinopterygii</taxon>
        <taxon>Neopterygii</taxon>
        <taxon>Teleostei</taxon>
        <taxon>Ostariophysi</taxon>
        <taxon>Siluriformes</taxon>
        <taxon>Ictaluridae</taxon>
        <taxon>Ameiurus</taxon>
    </lineage>
</organism>
<name>A0A7J6AG27_AMEME</name>
<dbReference type="GO" id="GO:0030154">
    <property type="term" value="P:cell differentiation"/>
    <property type="evidence" value="ECO:0007669"/>
    <property type="project" value="UniProtKB-KW"/>
</dbReference>
<dbReference type="Pfam" id="PF00386">
    <property type="entry name" value="C1q"/>
    <property type="match status" value="1"/>
</dbReference>
<dbReference type="Pfam" id="PF18293">
    <property type="entry name" value="Caprin-1_dimer"/>
    <property type="match status" value="1"/>
</dbReference>
<dbReference type="PRINTS" id="PR00007">
    <property type="entry name" value="COMPLEMNTC1Q"/>
</dbReference>
<dbReference type="GO" id="GO:0005102">
    <property type="term" value="F:signaling receptor binding"/>
    <property type="evidence" value="ECO:0007669"/>
    <property type="project" value="TreeGrafter"/>
</dbReference>
<proteinExistence type="inferred from homology"/>
<feature type="region of interest" description="Disordered" evidence="7">
    <location>
        <begin position="43"/>
        <end position="71"/>
    </location>
</feature>
<keyword evidence="5" id="KW-0694">RNA-binding</keyword>
<evidence type="ECO:0000313" key="10">
    <source>
        <dbReference type="Proteomes" id="UP000593565"/>
    </source>
</evidence>
<evidence type="ECO:0000256" key="2">
    <source>
        <dbReference type="ARBA" id="ARBA00007950"/>
    </source>
</evidence>
<keyword evidence="4" id="KW-0221">Differentiation</keyword>
<feature type="compositionally biased region" description="Basic and acidic residues" evidence="7">
    <location>
        <begin position="425"/>
        <end position="439"/>
    </location>
</feature>
<comment type="subcellular location">
    <subcellularLocation>
        <location evidence="1">Cytoplasm</location>
    </subcellularLocation>
</comment>
<dbReference type="AlphaFoldDB" id="A0A7J6AG27"/>
<keyword evidence="10" id="KW-1185">Reference proteome</keyword>
<gene>
    <name evidence="9" type="ORF">AMELA_G00155480</name>
</gene>
<accession>A0A7J6AG27</accession>
<evidence type="ECO:0000256" key="1">
    <source>
        <dbReference type="ARBA" id="ARBA00004496"/>
    </source>
</evidence>
<feature type="compositionally biased region" description="Basic and acidic residues" evidence="7">
    <location>
        <begin position="290"/>
        <end position="307"/>
    </location>
</feature>
<dbReference type="SUPFAM" id="SSF49842">
    <property type="entry name" value="TNF-like"/>
    <property type="match status" value="1"/>
</dbReference>
<feature type="region of interest" description="Disordered" evidence="7">
    <location>
        <begin position="690"/>
        <end position="710"/>
    </location>
</feature>
<comment type="caution">
    <text evidence="9">The sequence shown here is derived from an EMBL/GenBank/DDBJ whole genome shotgun (WGS) entry which is preliminary data.</text>
</comment>
<evidence type="ECO:0000259" key="8">
    <source>
        <dbReference type="PROSITE" id="PS50871"/>
    </source>
</evidence>
<protein>
    <recommendedName>
        <fullName evidence="8">C1q domain-containing protein</fullName>
    </recommendedName>
</protein>
<dbReference type="GO" id="GO:0017148">
    <property type="term" value="P:negative regulation of translation"/>
    <property type="evidence" value="ECO:0007669"/>
    <property type="project" value="UniProtKB-KW"/>
</dbReference>
<feature type="region of interest" description="Disordered" evidence="7">
    <location>
        <begin position="412"/>
        <end position="454"/>
    </location>
</feature>
<comment type="similarity">
    <text evidence="2">Belongs to the caprin family.</text>
</comment>
<keyword evidence="6" id="KW-0652">Protein synthesis inhibitor</keyword>
<dbReference type="GO" id="GO:0090263">
    <property type="term" value="P:positive regulation of canonical Wnt signaling pathway"/>
    <property type="evidence" value="ECO:0007669"/>
    <property type="project" value="TreeGrafter"/>
</dbReference>
<dbReference type="GO" id="GO:0005737">
    <property type="term" value="C:cytoplasm"/>
    <property type="evidence" value="ECO:0007669"/>
    <property type="project" value="UniProtKB-SubCell"/>
</dbReference>
<reference evidence="9 10" key="1">
    <citation type="submission" date="2020-02" db="EMBL/GenBank/DDBJ databases">
        <title>A chromosome-scale genome assembly of the black bullhead catfish (Ameiurus melas).</title>
        <authorList>
            <person name="Wen M."/>
            <person name="Zham M."/>
            <person name="Cabau C."/>
            <person name="Klopp C."/>
            <person name="Donnadieu C."/>
            <person name="Roques C."/>
            <person name="Bouchez O."/>
            <person name="Lampietro C."/>
            <person name="Jouanno E."/>
            <person name="Herpin A."/>
            <person name="Louis A."/>
            <person name="Berthelot C."/>
            <person name="Parey E."/>
            <person name="Roest-Crollius H."/>
            <person name="Braasch I."/>
            <person name="Postlethwait J."/>
            <person name="Robinson-Rechavi M."/>
            <person name="Echchiki A."/>
            <person name="Begum T."/>
            <person name="Montfort J."/>
            <person name="Schartl M."/>
            <person name="Bobe J."/>
            <person name="Guiguen Y."/>
        </authorList>
    </citation>
    <scope>NUCLEOTIDE SEQUENCE [LARGE SCALE GENOMIC DNA]</scope>
    <source>
        <strain evidence="9">M_S1</strain>
        <tissue evidence="9">Blood</tissue>
    </source>
</reference>
<dbReference type="InterPro" id="IPR041637">
    <property type="entry name" value="Caprin-1_dimer"/>
</dbReference>
<dbReference type="Pfam" id="PF12287">
    <property type="entry name" value="Caprin-1_C"/>
    <property type="match status" value="1"/>
</dbReference>
<dbReference type="InterPro" id="IPR022070">
    <property type="entry name" value="Caprin-1_C"/>
</dbReference>
<feature type="compositionally biased region" description="Polar residues" evidence="7">
    <location>
        <begin position="587"/>
        <end position="607"/>
    </location>
</feature>
<evidence type="ECO:0000256" key="5">
    <source>
        <dbReference type="ARBA" id="ARBA00022884"/>
    </source>
</evidence>
<dbReference type="InterPro" id="IPR008983">
    <property type="entry name" value="Tumour_necrosis_fac-like_dom"/>
</dbReference>
<evidence type="ECO:0000256" key="6">
    <source>
        <dbReference type="ARBA" id="ARBA00023193"/>
    </source>
</evidence>
<evidence type="ECO:0000256" key="7">
    <source>
        <dbReference type="SAM" id="MobiDB-lite"/>
    </source>
</evidence>
<dbReference type="InterPro" id="IPR028816">
    <property type="entry name" value="Caprin"/>
</dbReference>
<dbReference type="Proteomes" id="UP000593565">
    <property type="component" value="Unassembled WGS sequence"/>
</dbReference>
<feature type="region of interest" description="Disordered" evidence="7">
    <location>
        <begin position="483"/>
        <end position="571"/>
    </location>
</feature>
<feature type="region of interest" description="Disordered" evidence="7">
    <location>
        <begin position="583"/>
        <end position="618"/>
    </location>
</feature>
<feature type="region of interest" description="Disordered" evidence="7">
    <location>
        <begin position="791"/>
        <end position="811"/>
    </location>
</feature>